<gene>
    <name evidence="6" type="ORF">COCNU_09G002340</name>
</gene>
<evidence type="ECO:0000256" key="5">
    <source>
        <dbReference type="ARBA" id="ARBA00023136"/>
    </source>
</evidence>
<dbReference type="PANTHER" id="PTHR24298">
    <property type="entry name" value="FLAVONOID 3'-MONOOXYGENASE-RELATED"/>
    <property type="match status" value="1"/>
</dbReference>
<dbReference type="PANTHER" id="PTHR24298:SF800">
    <property type="entry name" value="CYTOCHROME P450 89A2-RELATED"/>
    <property type="match status" value="1"/>
</dbReference>
<organism evidence="6 7">
    <name type="scientific">Cocos nucifera</name>
    <name type="common">Coconut palm</name>
    <dbReference type="NCBI Taxonomy" id="13894"/>
    <lineage>
        <taxon>Eukaryota</taxon>
        <taxon>Viridiplantae</taxon>
        <taxon>Streptophyta</taxon>
        <taxon>Embryophyta</taxon>
        <taxon>Tracheophyta</taxon>
        <taxon>Spermatophyta</taxon>
        <taxon>Magnoliopsida</taxon>
        <taxon>Liliopsida</taxon>
        <taxon>Arecaceae</taxon>
        <taxon>Arecoideae</taxon>
        <taxon>Cocoseae</taxon>
        <taxon>Attaleinae</taxon>
        <taxon>Cocos</taxon>
    </lineage>
</organism>
<evidence type="ECO:0000313" key="7">
    <source>
        <dbReference type="Proteomes" id="UP000797356"/>
    </source>
</evidence>
<keyword evidence="4" id="KW-1133">Transmembrane helix</keyword>
<evidence type="ECO:0000256" key="3">
    <source>
        <dbReference type="ARBA" id="ARBA00022723"/>
    </source>
</evidence>
<evidence type="ECO:0000256" key="4">
    <source>
        <dbReference type="ARBA" id="ARBA00022989"/>
    </source>
</evidence>
<dbReference type="GO" id="GO:0016020">
    <property type="term" value="C:membrane"/>
    <property type="evidence" value="ECO:0007669"/>
    <property type="project" value="UniProtKB-SubCell"/>
</dbReference>
<evidence type="ECO:0000256" key="1">
    <source>
        <dbReference type="ARBA" id="ARBA00004167"/>
    </source>
</evidence>
<dbReference type="GO" id="GO:0020037">
    <property type="term" value="F:heme binding"/>
    <property type="evidence" value="ECO:0007669"/>
    <property type="project" value="InterPro"/>
</dbReference>
<dbReference type="Proteomes" id="UP000797356">
    <property type="component" value="Chromosome 9"/>
</dbReference>
<dbReference type="GO" id="GO:0005506">
    <property type="term" value="F:iron ion binding"/>
    <property type="evidence" value="ECO:0007669"/>
    <property type="project" value="InterPro"/>
</dbReference>
<keyword evidence="2" id="KW-0812">Transmembrane</keyword>
<sequence>MRYLKAVILEGPRRHPPTPFLLWHSVSEEMSLSGNLIPKGATVNFAVGEMGSDEEPMDFKPERFLFGDSGEGVDITGSREIKMMPFGVGRRISPGLGLAMLHLEYFVANLSLGVRVEGCGGGGGEPMVMKKPTACPNLPRL</sequence>
<proteinExistence type="predicted"/>
<evidence type="ECO:0000313" key="6">
    <source>
        <dbReference type="EMBL" id="KAG1360771.1"/>
    </source>
</evidence>
<dbReference type="Gene3D" id="1.10.630.10">
    <property type="entry name" value="Cytochrome P450"/>
    <property type="match status" value="1"/>
</dbReference>
<reference evidence="6" key="1">
    <citation type="journal article" date="2017" name="Gigascience">
        <title>The genome draft of coconut (Cocos nucifera).</title>
        <authorList>
            <person name="Xiao Y."/>
            <person name="Xu P."/>
            <person name="Fan H."/>
            <person name="Baudouin L."/>
            <person name="Xia W."/>
            <person name="Bocs S."/>
            <person name="Xu J."/>
            <person name="Li Q."/>
            <person name="Guo A."/>
            <person name="Zhou L."/>
            <person name="Li J."/>
            <person name="Wu Y."/>
            <person name="Ma Z."/>
            <person name="Armero A."/>
            <person name="Issali A.E."/>
            <person name="Liu N."/>
            <person name="Peng M."/>
            <person name="Yang Y."/>
        </authorList>
    </citation>
    <scope>NUCLEOTIDE SEQUENCE</scope>
    <source>
        <tissue evidence="6">Spear leaf of Hainan Tall coconut</tissue>
    </source>
</reference>
<dbReference type="InterPro" id="IPR036396">
    <property type="entry name" value="Cyt_P450_sf"/>
</dbReference>
<dbReference type="GO" id="GO:0016709">
    <property type="term" value="F:oxidoreductase activity, acting on paired donors, with incorporation or reduction of molecular oxygen, NAD(P)H as one donor, and incorporation of one atom of oxygen"/>
    <property type="evidence" value="ECO:0007669"/>
    <property type="project" value="TreeGrafter"/>
</dbReference>
<comment type="caution">
    <text evidence="6">The sequence shown here is derived from an EMBL/GenBank/DDBJ whole genome shotgun (WGS) entry which is preliminary data.</text>
</comment>
<dbReference type="Pfam" id="PF00067">
    <property type="entry name" value="p450"/>
    <property type="match status" value="1"/>
</dbReference>
<keyword evidence="5" id="KW-0472">Membrane</keyword>
<reference evidence="6" key="2">
    <citation type="submission" date="2019-07" db="EMBL/GenBank/DDBJ databases">
        <authorList>
            <person name="Yang Y."/>
            <person name="Bocs S."/>
            <person name="Baudouin L."/>
        </authorList>
    </citation>
    <scope>NUCLEOTIDE SEQUENCE</scope>
    <source>
        <tissue evidence="6">Spear leaf of Hainan Tall coconut</tissue>
    </source>
</reference>
<keyword evidence="7" id="KW-1185">Reference proteome</keyword>
<comment type="subcellular location">
    <subcellularLocation>
        <location evidence="1">Membrane</location>
        <topology evidence="1">Single-pass membrane protein</topology>
    </subcellularLocation>
</comment>
<dbReference type="InterPro" id="IPR001128">
    <property type="entry name" value="Cyt_P450"/>
</dbReference>
<evidence type="ECO:0000256" key="2">
    <source>
        <dbReference type="ARBA" id="ARBA00022692"/>
    </source>
</evidence>
<name>A0A8K0IJT7_COCNU</name>
<dbReference type="EMBL" id="CM017880">
    <property type="protein sequence ID" value="KAG1360771.1"/>
    <property type="molecule type" value="Genomic_DNA"/>
</dbReference>
<keyword evidence="3" id="KW-0479">Metal-binding</keyword>
<dbReference type="OrthoDB" id="686539at2759"/>
<accession>A0A8K0IJT7</accession>
<protein>
    <submittedName>
        <fullName evidence="6">Putative Cytochrome P450 89A2</fullName>
    </submittedName>
</protein>
<dbReference type="InterPro" id="IPR051103">
    <property type="entry name" value="Plant_metabolite_P450s"/>
</dbReference>
<dbReference type="AlphaFoldDB" id="A0A8K0IJT7"/>
<dbReference type="SUPFAM" id="SSF48264">
    <property type="entry name" value="Cytochrome P450"/>
    <property type="match status" value="1"/>
</dbReference>